<dbReference type="EMBL" id="SMAR01000037">
    <property type="protein sequence ID" value="TCT32977.1"/>
    <property type="molecule type" value="Genomic_DNA"/>
</dbReference>
<sequence>MLAGLLSVCNFPSDRAVEFGLIHIGQQMPVEITINPLAFLPFLQCVPPRRMAVKHKLNPARAVEAFTALASGLLAD</sequence>
<organism evidence="1 2">
    <name type="scientific">Martelella mediterranea</name>
    <dbReference type="NCBI Taxonomy" id="293089"/>
    <lineage>
        <taxon>Bacteria</taxon>
        <taxon>Pseudomonadati</taxon>
        <taxon>Pseudomonadota</taxon>
        <taxon>Alphaproteobacteria</taxon>
        <taxon>Hyphomicrobiales</taxon>
        <taxon>Aurantimonadaceae</taxon>
        <taxon>Martelella</taxon>
    </lineage>
</organism>
<reference evidence="1 2" key="1">
    <citation type="submission" date="2019-03" db="EMBL/GenBank/DDBJ databases">
        <title>Freshwater and sediment microbial communities from various areas in North America, analyzing microbe dynamics in response to fracking.</title>
        <authorList>
            <person name="Lamendella R."/>
        </authorList>
    </citation>
    <scope>NUCLEOTIDE SEQUENCE [LARGE SCALE GENOMIC DNA]</scope>
    <source>
        <strain evidence="1 2">175.2</strain>
    </source>
</reference>
<dbReference type="Proteomes" id="UP000295097">
    <property type="component" value="Unassembled WGS sequence"/>
</dbReference>
<protein>
    <submittedName>
        <fullName evidence="1">Uncharacterized protein</fullName>
    </submittedName>
</protein>
<evidence type="ECO:0000313" key="2">
    <source>
        <dbReference type="Proteomes" id="UP000295097"/>
    </source>
</evidence>
<proteinExistence type="predicted"/>
<accession>A0A4R3NHN9</accession>
<comment type="caution">
    <text evidence="1">The sequence shown here is derived from an EMBL/GenBank/DDBJ whole genome shotgun (WGS) entry which is preliminary data.</text>
</comment>
<dbReference type="AlphaFoldDB" id="A0A4R3NHN9"/>
<keyword evidence="2" id="KW-1185">Reference proteome</keyword>
<gene>
    <name evidence="1" type="ORF">EDC90_10371</name>
</gene>
<name>A0A4R3NHN9_9HYPH</name>
<evidence type="ECO:0000313" key="1">
    <source>
        <dbReference type="EMBL" id="TCT32977.1"/>
    </source>
</evidence>